<dbReference type="Pfam" id="PF00486">
    <property type="entry name" value="Trans_reg_C"/>
    <property type="match status" value="1"/>
</dbReference>
<keyword evidence="8" id="KW-1185">Reference proteome</keyword>
<dbReference type="Proteomes" id="UP001055940">
    <property type="component" value="Chromosome"/>
</dbReference>
<dbReference type="Gene3D" id="1.10.10.10">
    <property type="entry name" value="Winged helix-like DNA-binding domain superfamily/Winged helix DNA-binding domain"/>
    <property type="match status" value="1"/>
</dbReference>
<evidence type="ECO:0000313" key="7">
    <source>
        <dbReference type="EMBL" id="USY17699.1"/>
    </source>
</evidence>
<evidence type="ECO:0000256" key="2">
    <source>
        <dbReference type="ARBA" id="ARBA00023015"/>
    </source>
</evidence>
<reference evidence="7" key="1">
    <citation type="submission" date="2022-06" db="EMBL/GenBank/DDBJ databases">
        <authorList>
            <person name="Ping M."/>
        </authorList>
    </citation>
    <scope>NUCLEOTIDE SEQUENCE</scope>
    <source>
        <strain evidence="7">JCM11759T</strain>
    </source>
</reference>
<dbReference type="PROSITE" id="PS51755">
    <property type="entry name" value="OMPR_PHOB"/>
    <property type="match status" value="1"/>
</dbReference>
<evidence type="ECO:0000256" key="1">
    <source>
        <dbReference type="ARBA" id="ARBA00005820"/>
    </source>
</evidence>
<evidence type="ECO:0000313" key="8">
    <source>
        <dbReference type="Proteomes" id="UP001055940"/>
    </source>
</evidence>
<dbReference type="SUPFAM" id="SSF46894">
    <property type="entry name" value="C-terminal effector domain of the bipartite response regulators"/>
    <property type="match status" value="1"/>
</dbReference>
<sequence>MTVLGELAVFGEDRAIDLGAPRQRSVLAALALHANRSLSTQRIVATVWNTGEPTYASNLVHKYVSGLRRALAELEPHRRISIDNDRGGYRLTVRADQLDFTLFHAQVEAAEDLRDQGEHARAADLYARALRLWRGPFLGDLPGLAFDDERTHLEGVRLTVLQDYARVALTAGRYAEAVGPLSDALRLHPLEENLARFLMLAQYRLGNPAKAVQVYERLEHRTAQELNMPPQPALKELANAIRSHARLPEELTHQTTLGALHR</sequence>
<proteinExistence type="inferred from homology"/>
<dbReference type="SMART" id="SM01043">
    <property type="entry name" value="BTAD"/>
    <property type="match status" value="1"/>
</dbReference>
<protein>
    <submittedName>
        <fullName evidence="7">Winged helix-turn-helix domain-containing protein</fullName>
    </submittedName>
</protein>
<dbReference type="InterPro" id="IPR051677">
    <property type="entry name" value="AfsR-DnrI-RedD_regulator"/>
</dbReference>
<dbReference type="SMART" id="SM00862">
    <property type="entry name" value="Trans_reg_C"/>
    <property type="match status" value="1"/>
</dbReference>
<dbReference type="SUPFAM" id="SSF48452">
    <property type="entry name" value="TPR-like"/>
    <property type="match status" value="1"/>
</dbReference>
<name>A0ABY5D0G5_9ACTN</name>
<evidence type="ECO:0000259" key="6">
    <source>
        <dbReference type="PROSITE" id="PS51755"/>
    </source>
</evidence>
<feature type="domain" description="OmpR/PhoB-type" evidence="6">
    <location>
        <begin position="1"/>
        <end position="93"/>
    </location>
</feature>
<dbReference type="RefSeq" id="WP_254417221.1">
    <property type="nucleotide sequence ID" value="NZ_BAAAJB010000011.1"/>
</dbReference>
<feature type="DNA-binding region" description="OmpR/PhoB-type" evidence="5">
    <location>
        <begin position="1"/>
        <end position="93"/>
    </location>
</feature>
<keyword evidence="3 5" id="KW-0238">DNA-binding</keyword>
<dbReference type="InterPro" id="IPR016032">
    <property type="entry name" value="Sig_transdc_resp-reg_C-effctor"/>
</dbReference>
<dbReference type="InterPro" id="IPR005158">
    <property type="entry name" value="BTAD"/>
</dbReference>
<keyword evidence="2" id="KW-0805">Transcription regulation</keyword>
<dbReference type="PANTHER" id="PTHR35807">
    <property type="entry name" value="TRANSCRIPTIONAL REGULATOR REDD-RELATED"/>
    <property type="match status" value="1"/>
</dbReference>
<evidence type="ECO:0000256" key="3">
    <source>
        <dbReference type="ARBA" id="ARBA00023125"/>
    </source>
</evidence>
<comment type="similarity">
    <text evidence="1">Belongs to the AfsR/DnrI/RedD regulatory family.</text>
</comment>
<dbReference type="Pfam" id="PF03704">
    <property type="entry name" value="BTAD"/>
    <property type="match status" value="1"/>
</dbReference>
<evidence type="ECO:0000256" key="4">
    <source>
        <dbReference type="ARBA" id="ARBA00023163"/>
    </source>
</evidence>
<dbReference type="EMBL" id="CP099837">
    <property type="protein sequence ID" value="USY17699.1"/>
    <property type="molecule type" value="Genomic_DNA"/>
</dbReference>
<dbReference type="InterPro" id="IPR011990">
    <property type="entry name" value="TPR-like_helical_dom_sf"/>
</dbReference>
<dbReference type="Gene3D" id="1.25.40.10">
    <property type="entry name" value="Tetratricopeptide repeat domain"/>
    <property type="match status" value="1"/>
</dbReference>
<dbReference type="InterPro" id="IPR036388">
    <property type="entry name" value="WH-like_DNA-bd_sf"/>
</dbReference>
<organism evidence="7 8">
    <name type="scientific">Nocardiopsis exhalans</name>
    <dbReference type="NCBI Taxonomy" id="163604"/>
    <lineage>
        <taxon>Bacteria</taxon>
        <taxon>Bacillati</taxon>
        <taxon>Actinomycetota</taxon>
        <taxon>Actinomycetes</taxon>
        <taxon>Streptosporangiales</taxon>
        <taxon>Nocardiopsidaceae</taxon>
        <taxon>Nocardiopsis</taxon>
    </lineage>
</organism>
<accession>A0ABY5D0G5</accession>
<keyword evidence="4" id="KW-0804">Transcription</keyword>
<evidence type="ECO:0000256" key="5">
    <source>
        <dbReference type="PROSITE-ProRule" id="PRU01091"/>
    </source>
</evidence>
<dbReference type="CDD" id="cd15831">
    <property type="entry name" value="BTAD"/>
    <property type="match status" value="1"/>
</dbReference>
<dbReference type="PANTHER" id="PTHR35807:SF1">
    <property type="entry name" value="TRANSCRIPTIONAL REGULATOR REDD"/>
    <property type="match status" value="1"/>
</dbReference>
<gene>
    <name evidence="7" type="ORF">NE857_20460</name>
</gene>
<dbReference type="InterPro" id="IPR001867">
    <property type="entry name" value="OmpR/PhoB-type_DNA-bd"/>
</dbReference>